<organism evidence="1 2">
    <name type="scientific">Actinoplanes subglobosus</name>
    <dbReference type="NCBI Taxonomy" id="1547892"/>
    <lineage>
        <taxon>Bacteria</taxon>
        <taxon>Bacillati</taxon>
        <taxon>Actinomycetota</taxon>
        <taxon>Actinomycetes</taxon>
        <taxon>Micromonosporales</taxon>
        <taxon>Micromonosporaceae</taxon>
        <taxon>Actinoplanes</taxon>
    </lineage>
</organism>
<dbReference type="EMBL" id="JBHSBL010000029">
    <property type="protein sequence ID" value="MFC4071823.1"/>
    <property type="molecule type" value="Genomic_DNA"/>
</dbReference>
<dbReference type="Proteomes" id="UP001595867">
    <property type="component" value="Unassembled WGS sequence"/>
</dbReference>
<accession>A0ABV8J5D6</accession>
<dbReference type="RefSeq" id="WP_378072701.1">
    <property type="nucleotide sequence ID" value="NZ_JBHSBL010000029.1"/>
</dbReference>
<gene>
    <name evidence="1" type="ORF">ACFO0C_43380</name>
</gene>
<protein>
    <submittedName>
        <fullName evidence="1">Uncharacterized protein</fullName>
    </submittedName>
</protein>
<keyword evidence="2" id="KW-1185">Reference proteome</keyword>
<evidence type="ECO:0000313" key="1">
    <source>
        <dbReference type="EMBL" id="MFC4071823.1"/>
    </source>
</evidence>
<sequence length="166" mass="17272">MFASPKSRGPGSRAVAAVTAGVIGGFALVAPLPAAAAAGQASGTKVGWNWSRSKNSDSVSECSTRTARISVSYSGEHRVVLRLKNNIYSSSPTYADVKAASGGYNTGYLHSGRPYSSGVYTVSTGAIIDTLGVGVYDSADTFLSSAAKKFSVYCGYTYTFDLYDTD</sequence>
<evidence type="ECO:0000313" key="2">
    <source>
        <dbReference type="Proteomes" id="UP001595867"/>
    </source>
</evidence>
<proteinExistence type="predicted"/>
<comment type="caution">
    <text evidence="1">The sequence shown here is derived from an EMBL/GenBank/DDBJ whole genome shotgun (WGS) entry which is preliminary data.</text>
</comment>
<reference evidence="2" key="1">
    <citation type="journal article" date="2019" name="Int. J. Syst. Evol. Microbiol.">
        <title>The Global Catalogue of Microorganisms (GCM) 10K type strain sequencing project: providing services to taxonomists for standard genome sequencing and annotation.</title>
        <authorList>
            <consortium name="The Broad Institute Genomics Platform"/>
            <consortium name="The Broad Institute Genome Sequencing Center for Infectious Disease"/>
            <person name="Wu L."/>
            <person name="Ma J."/>
        </authorList>
    </citation>
    <scope>NUCLEOTIDE SEQUENCE [LARGE SCALE GENOMIC DNA]</scope>
    <source>
        <strain evidence="2">TBRC 5832</strain>
    </source>
</reference>
<name>A0ABV8J5D6_9ACTN</name>